<comment type="subcellular location">
    <subcellularLocation>
        <location evidence="1">Cell membrane</location>
        <topology evidence="1">Peripheral membrane protein</topology>
    </subcellularLocation>
</comment>
<dbReference type="EMBL" id="DF967975">
    <property type="protein sequence ID" value="GAP19124.1"/>
    <property type="molecule type" value="Genomic_DNA"/>
</dbReference>
<dbReference type="PANTHER" id="PTHR43790">
    <property type="entry name" value="CARBOHYDRATE TRANSPORT ATP-BINDING PROTEIN MG119-RELATED"/>
    <property type="match status" value="1"/>
</dbReference>
<evidence type="ECO:0000256" key="8">
    <source>
        <dbReference type="ARBA" id="ARBA00022967"/>
    </source>
</evidence>
<evidence type="ECO:0000256" key="5">
    <source>
        <dbReference type="ARBA" id="ARBA00022737"/>
    </source>
</evidence>
<reference evidence="11" key="1">
    <citation type="journal article" date="2015" name="Genome Announc.">
        <title>Draft Genome Sequences of Anaerolinea thermolimosa IMO-1, Bellilinea caldifistulae GOMI-1, Leptolinea tardivitalis YMTK-2, Levilinea saccharolytica KIBI-1, Longilinea arvoryzae KOME-1, Previously Described as Members of the Class Anaerolineae (Chloroflexi).</title>
        <authorList>
            <person name="Matsuura N."/>
            <person name="Tourlousse M.D."/>
            <person name="Ohashi A."/>
            <person name="Hugenholtz P."/>
            <person name="Sekiguchi Y."/>
        </authorList>
    </citation>
    <scope>NUCLEOTIDE SEQUENCE</scope>
    <source>
        <strain evidence="11">KIBI-1</strain>
    </source>
</reference>
<evidence type="ECO:0000256" key="7">
    <source>
        <dbReference type="ARBA" id="ARBA00022840"/>
    </source>
</evidence>
<dbReference type="PATRIC" id="fig|229921.5.peg.376"/>
<dbReference type="InterPro" id="IPR003439">
    <property type="entry name" value="ABC_transporter-like_ATP-bd"/>
</dbReference>
<dbReference type="RefSeq" id="WP_062419433.1">
    <property type="nucleotide sequence ID" value="NZ_BBXZ01000159.1"/>
</dbReference>
<reference evidence="12 13" key="2">
    <citation type="submission" date="2015-07" db="EMBL/GenBank/DDBJ databases">
        <title>Genome sequence of Levilinea saccharolytica DSM 16555.</title>
        <authorList>
            <person name="Hemp J."/>
            <person name="Ward L.M."/>
            <person name="Pace L.A."/>
            <person name="Fischer W.W."/>
        </authorList>
    </citation>
    <scope>NUCLEOTIDE SEQUENCE [LARGE SCALE GENOMIC DNA]</scope>
    <source>
        <strain evidence="12 13">KIBI-1</strain>
    </source>
</reference>
<evidence type="ECO:0000313" key="13">
    <source>
        <dbReference type="Proteomes" id="UP000050501"/>
    </source>
</evidence>
<dbReference type="Pfam" id="PF00005">
    <property type="entry name" value="ABC_tran"/>
    <property type="match status" value="2"/>
</dbReference>
<keyword evidence="3" id="KW-1003">Cell membrane</keyword>
<dbReference type="PROSITE" id="PS00211">
    <property type="entry name" value="ABC_TRANSPORTER_1"/>
    <property type="match status" value="1"/>
</dbReference>
<protein>
    <submittedName>
        <fullName evidence="11">Erythritol ABC transporter ATP-binding protein</fullName>
    </submittedName>
    <submittedName>
        <fullName evidence="12">Sugar ABC transporter ATP-binding protein</fullName>
    </submittedName>
</protein>
<keyword evidence="6" id="KW-0547">Nucleotide-binding</keyword>
<evidence type="ECO:0000256" key="3">
    <source>
        <dbReference type="ARBA" id="ARBA00022475"/>
    </source>
</evidence>
<sequence>MLEHSPSLEVESVDAPEEIVLSAENITKIFPGTVALDDVSFKVRKGKVNVLIGENGAGKSTLMKILAGVERPTSGKILLDEQEIHLHSPLDATRLGIGIIYQELNLCANLSVTDNIYLARELINKGLINQKSEKQHAQELIQRLEQNIDPSELVGDLRIGQQQIVEIAKALAQEVRILIMDEPTSALSAAEVEVLFRVIRELKSRGVAIIYISHKLEELLQIGDYITVLRDGRKVAEAEASKINVSWLIEKMVGRNPAALFTRAERKLGEVLLKVEDLTLPRAGGGYVLDHVSFELREGEILGFYGLMGAGRSDLVDCLAGARPMATGKLWLNGEPVNSKTVSERIQNGFVLIPEDRQRYGLVQTLSVIDNMLLASLKNYIKGIFLARKQEKEASQRQVKELSIRVASVQQPITSLSGGNQQKVVVAKGLLTHPKVLLLDEPTRGIDVGAKSEIFEIMSRLAAQKYGVIFVSSELKEILAMSDRILVMSKGAITGEFSHQEATEEKLVNASAIGHGPSYKASQQGAG</sequence>
<dbReference type="PROSITE" id="PS50893">
    <property type="entry name" value="ABC_TRANSPORTER_2"/>
    <property type="match status" value="2"/>
</dbReference>
<dbReference type="STRING" id="229921.ADN01_01090"/>
<dbReference type="GO" id="GO:0005886">
    <property type="term" value="C:plasma membrane"/>
    <property type="evidence" value="ECO:0007669"/>
    <property type="project" value="UniProtKB-SubCell"/>
</dbReference>
<dbReference type="AlphaFoldDB" id="A0A0M9U2X5"/>
<dbReference type="CDD" id="cd03215">
    <property type="entry name" value="ABC_Carb_Monos_II"/>
    <property type="match status" value="1"/>
</dbReference>
<gene>
    <name evidence="12" type="ORF">ADN01_01090</name>
    <name evidence="11" type="ORF">LSAC_03023</name>
</gene>
<dbReference type="GO" id="GO:0016887">
    <property type="term" value="F:ATP hydrolysis activity"/>
    <property type="evidence" value="ECO:0007669"/>
    <property type="project" value="InterPro"/>
</dbReference>
<dbReference type="PANTHER" id="PTHR43790:SF3">
    <property type="entry name" value="D-ALLOSE IMPORT ATP-BINDING PROTEIN ALSA-RELATED"/>
    <property type="match status" value="1"/>
</dbReference>
<keyword evidence="2" id="KW-0813">Transport</keyword>
<dbReference type="Proteomes" id="UP000050501">
    <property type="component" value="Unassembled WGS sequence"/>
</dbReference>
<dbReference type="OrthoDB" id="9771863at2"/>
<dbReference type="InterPro" id="IPR027417">
    <property type="entry name" value="P-loop_NTPase"/>
</dbReference>
<evidence type="ECO:0000259" key="10">
    <source>
        <dbReference type="PROSITE" id="PS50893"/>
    </source>
</evidence>
<keyword evidence="7 11" id="KW-0067">ATP-binding</keyword>
<dbReference type="GO" id="GO:0005524">
    <property type="term" value="F:ATP binding"/>
    <property type="evidence" value="ECO:0007669"/>
    <property type="project" value="UniProtKB-KW"/>
</dbReference>
<evidence type="ECO:0000313" key="11">
    <source>
        <dbReference type="EMBL" id="GAP19124.1"/>
    </source>
</evidence>
<organism evidence="11">
    <name type="scientific">Levilinea saccharolytica</name>
    <dbReference type="NCBI Taxonomy" id="229921"/>
    <lineage>
        <taxon>Bacteria</taxon>
        <taxon>Bacillati</taxon>
        <taxon>Chloroflexota</taxon>
        <taxon>Anaerolineae</taxon>
        <taxon>Anaerolineales</taxon>
        <taxon>Anaerolineaceae</taxon>
        <taxon>Levilinea</taxon>
    </lineage>
</organism>
<dbReference type="EMBL" id="LGCM01000003">
    <property type="protein sequence ID" value="KPL91546.1"/>
    <property type="molecule type" value="Genomic_DNA"/>
</dbReference>
<evidence type="ECO:0000256" key="4">
    <source>
        <dbReference type="ARBA" id="ARBA00022597"/>
    </source>
</evidence>
<dbReference type="SMART" id="SM00382">
    <property type="entry name" value="AAA"/>
    <property type="match status" value="2"/>
</dbReference>
<dbReference type="Gene3D" id="3.40.50.300">
    <property type="entry name" value="P-loop containing nucleotide triphosphate hydrolases"/>
    <property type="match status" value="2"/>
</dbReference>
<evidence type="ECO:0000313" key="12">
    <source>
        <dbReference type="EMBL" id="KPL91546.1"/>
    </source>
</evidence>
<dbReference type="InterPro" id="IPR050107">
    <property type="entry name" value="ABC_carbohydrate_import_ATPase"/>
</dbReference>
<evidence type="ECO:0000256" key="2">
    <source>
        <dbReference type="ARBA" id="ARBA00022448"/>
    </source>
</evidence>
<dbReference type="FunFam" id="3.40.50.300:FF:000127">
    <property type="entry name" value="Ribose import ATP-binding protein RbsA"/>
    <property type="match status" value="1"/>
</dbReference>
<evidence type="ECO:0000256" key="1">
    <source>
        <dbReference type="ARBA" id="ARBA00004202"/>
    </source>
</evidence>
<name>A0A0M9U2X5_9CHLR</name>
<proteinExistence type="predicted"/>
<feature type="domain" description="ABC transporter" evidence="10">
    <location>
        <begin position="273"/>
        <end position="515"/>
    </location>
</feature>
<dbReference type="CDD" id="cd03216">
    <property type="entry name" value="ABC_Carb_Monos_I"/>
    <property type="match status" value="1"/>
</dbReference>
<feature type="domain" description="ABC transporter" evidence="10">
    <location>
        <begin position="21"/>
        <end position="256"/>
    </location>
</feature>
<keyword evidence="9" id="KW-0472">Membrane</keyword>
<keyword evidence="4" id="KW-0762">Sugar transport</keyword>
<evidence type="ECO:0000256" key="6">
    <source>
        <dbReference type="ARBA" id="ARBA00022741"/>
    </source>
</evidence>
<dbReference type="InterPro" id="IPR017871">
    <property type="entry name" value="ABC_transporter-like_CS"/>
</dbReference>
<keyword evidence="13" id="KW-1185">Reference proteome</keyword>
<dbReference type="SUPFAM" id="SSF52540">
    <property type="entry name" value="P-loop containing nucleoside triphosphate hydrolases"/>
    <property type="match status" value="2"/>
</dbReference>
<keyword evidence="5" id="KW-0677">Repeat</keyword>
<keyword evidence="8" id="KW-1278">Translocase</keyword>
<accession>A0A0M9U2X5</accession>
<dbReference type="InterPro" id="IPR003593">
    <property type="entry name" value="AAA+_ATPase"/>
</dbReference>
<evidence type="ECO:0000256" key="9">
    <source>
        <dbReference type="ARBA" id="ARBA00023136"/>
    </source>
</evidence>